<dbReference type="EMBL" id="LXQA010573549">
    <property type="protein sequence ID" value="MCI60002.1"/>
    <property type="molecule type" value="Genomic_DNA"/>
</dbReference>
<comment type="caution">
    <text evidence="1">The sequence shown here is derived from an EMBL/GenBank/DDBJ whole genome shotgun (WGS) entry which is preliminary data.</text>
</comment>
<name>A0A392TGE4_9FABA</name>
<evidence type="ECO:0000313" key="1">
    <source>
        <dbReference type="EMBL" id="MCI60002.1"/>
    </source>
</evidence>
<organism evidence="1 2">
    <name type="scientific">Trifolium medium</name>
    <dbReference type="NCBI Taxonomy" id="97028"/>
    <lineage>
        <taxon>Eukaryota</taxon>
        <taxon>Viridiplantae</taxon>
        <taxon>Streptophyta</taxon>
        <taxon>Embryophyta</taxon>
        <taxon>Tracheophyta</taxon>
        <taxon>Spermatophyta</taxon>
        <taxon>Magnoliopsida</taxon>
        <taxon>eudicotyledons</taxon>
        <taxon>Gunneridae</taxon>
        <taxon>Pentapetalae</taxon>
        <taxon>rosids</taxon>
        <taxon>fabids</taxon>
        <taxon>Fabales</taxon>
        <taxon>Fabaceae</taxon>
        <taxon>Papilionoideae</taxon>
        <taxon>50 kb inversion clade</taxon>
        <taxon>NPAAA clade</taxon>
        <taxon>Hologalegina</taxon>
        <taxon>IRL clade</taxon>
        <taxon>Trifolieae</taxon>
        <taxon>Trifolium</taxon>
    </lineage>
</organism>
<accession>A0A392TGE4</accession>
<protein>
    <submittedName>
        <fullName evidence="1">SEC8 exocyst complex component specific domain protein</fullName>
    </submittedName>
</protein>
<dbReference type="AlphaFoldDB" id="A0A392TGE4"/>
<feature type="non-terminal residue" evidence="1">
    <location>
        <position position="1"/>
    </location>
</feature>
<reference evidence="1 2" key="1">
    <citation type="journal article" date="2018" name="Front. Plant Sci.">
        <title>Red Clover (Trifolium pratense) and Zigzag Clover (T. medium) - A Picture of Genomic Similarities and Differences.</title>
        <authorList>
            <person name="Dluhosova J."/>
            <person name="Istvanek J."/>
            <person name="Nedelnik J."/>
            <person name="Repkova J."/>
        </authorList>
    </citation>
    <scope>NUCLEOTIDE SEQUENCE [LARGE SCALE GENOMIC DNA]</scope>
    <source>
        <strain evidence="2">cv. 10/8</strain>
        <tissue evidence="1">Leaf</tissue>
    </source>
</reference>
<sequence length="37" mass="3893">AAGSTTLENDDDIPTIISVALTAHNSQPVSKNKVTQR</sequence>
<proteinExistence type="predicted"/>
<evidence type="ECO:0000313" key="2">
    <source>
        <dbReference type="Proteomes" id="UP000265520"/>
    </source>
</evidence>
<dbReference type="Proteomes" id="UP000265520">
    <property type="component" value="Unassembled WGS sequence"/>
</dbReference>
<keyword evidence="2" id="KW-1185">Reference proteome</keyword>